<organism evidence="1">
    <name type="scientific">Arundo donax</name>
    <name type="common">Giant reed</name>
    <name type="synonym">Donax arundinaceus</name>
    <dbReference type="NCBI Taxonomy" id="35708"/>
    <lineage>
        <taxon>Eukaryota</taxon>
        <taxon>Viridiplantae</taxon>
        <taxon>Streptophyta</taxon>
        <taxon>Embryophyta</taxon>
        <taxon>Tracheophyta</taxon>
        <taxon>Spermatophyta</taxon>
        <taxon>Magnoliopsida</taxon>
        <taxon>Liliopsida</taxon>
        <taxon>Poales</taxon>
        <taxon>Poaceae</taxon>
        <taxon>PACMAD clade</taxon>
        <taxon>Arundinoideae</taxon>
        <taxon>Arundineae</taxon>
        <taxon>Arundo</taxon>
    </lineage>
</organism>
<reference evidence="1" key="1">
    <citation type="submission" date="2014-09" db="EMBL/GenBank/DDBJ databases">
        <authorList>
            <person name="Magalhaes I.L.F."/>
            <person name="Oliveira U."/>
            <person name="Santos F.R."/>
            <person name="Vidigal T.H.D.A."/>
            <person name="Brescovit A.D."/>
            <person name="Santos A.J."/>
        </authorList>
    </citation>
    <scope>NUCLEOTIDE SEQUENCE</scope>
    <source>
        <tissue evidence="1">Shoot tissue taken approximately 20 cm above the soil surface</tissue>
    </source>
</reference>
<dbReference type="EMBL" id="GBRH01226038">
    <property type="protein sequence ID" value="JAD71857.1"/>
    <property type="molecule type" value="Transcribed_RNA"/>
</dbReference>
<name>A0A0A9CJZ7_ARUDO</name>
<accession>A0A0A9CJZ7</accession>
<reference evidence="1" key="2">
    <citation type="journal article" date="2015" name="Data Brief">
        <title>Shoot transcriptome of the giant reed, Arundo donax.</title>
        <authorList>
            <person name="Barrero R.A."/>
            <person name="Guerrero F.D."/>
            <person name="Moolhuijzen P."/>
            <person name="Goolsby J.A."/>
            <person name="Tidwell J."/>
            <person name="Bellgard S.E."/>
            <person name="Bellgard M.I."/>
        </authorList>
    </citation>
    <scope>NUCLEOTIDE SEQUENCE</scope>
    <source>
        <tissue evidence="1">Shoot tissue taken approximately 20 cm above the soil surface</tissue>
    </source>
</reference>
<protein>
    <submittedName>
        <fullName evidence="1">Uncharacterized protein</fullName>
    </submittedName>
</protein>
<evidence type="ECO:0000313" key="1">
    <source>
        <dbReference type="EMBL" id="JAD71857.1"/>
    </source>
</evidence>
<sequence length="32" mass="3842">MGTPSSQNKIHLRIQSMRSNNYSFHQERLYDC</sequence>
<proteinExistence type="predicted"/>
<dbReference type="AlphaFoldDB" id="A0A0A9CJZ7"/>